<feature type="region of interest" description="Disordered" evidence="1">
    <location>
        <begin position="331"/>
        <end position="350"/>
    </location>
</feature>
<dbReference type="EMBL" id="JBBXMP010000048">
    <property type="protein sequence ID" value="KAL0065385.1"/>
    <property type="molecule type" value="Genomic_DNA"/>
</dbReference>
<evidence type="ECO:0008006" key="4">
    <source>
        <dbReference type="Google" id="ProtNLM"/>
    </source>
</evidence>
<organism evidence="2 3">
    <name type="scientific">Marasmius tenuissimus</name>
    <dbReference type="NCBI Taxonomy" id="585030"/>
    <lineage>
        <taxon>Eukaryota</taxon>
        <taxon>Fungi</taxon>
        <taxon>Dikarya</taxon>
        <taxon>Basidiomycota</taxon>
        <taxon>Agaricomycotina</taxon>
        <taxon>Agaricomycetes</taxon>
        <taxon>Agaricomycetidae</taxon>
        <taxon>Agaricales</taxon>
        <taxon>Marasmiineae</taxon>
        <taxon>Marasmiaceae</taxon>
        <taxon>Marasmius</taxon>
    </lineage>
</organism>
<comment type="caution">
    <text evidence="2">The sequence shown here is derived from an EMBL/GenBank/DDBJ whole genome shotgun (WGS) entry which is preliminary data.</text>
</comment>
<evidence type="ECO:0000313" key="3">
    <source>
        <dbReference type="Proteomes" id="UP001437256"/>
    </source>
</evidence>
<feature type="compositionally biased region" description="Basic and acidic residues" evidence="1">
    <location>
        <begin position="258"/>
        <end position="276"/>
    </location>
</feature>
<keyword evidence="3" id="KW-1185">Reference proteome</keyword>
<dbReference type="Proteomes" id="UP001437256">
    <property type="component" value="Unassembled WGS sequence"/>
</dbReference>
<sequence length="350" mass="40348">MYSLEDITTRSDGHVDLETFLLIEEDEIINPMALHRFEWTFGLDNRGFPFSGEENQMSVHKDLIRHIKREKLAFSPSKSVFQKAFAMMEHNDKMQSSGDRQRFQDFGTGPWEYVLFSTKGREPLPPLFRRMPDGSTIPLSLAVSDYDNLPRFISTIHPLVVIFFRKLHLIGSHRVERPLSEHVIEPMRKIFLRWPLWTHNRFLPRLTSPKRKRPGASDSCGCPDCKRWEYSDCSTSSSSSREARSEASAGSESSDDSESWRDPEPVKEVAKDDFCVKEWSLQTERSSDNHPSDPILEQYSMEASPPVAEILGRLDEAMGLRKERLQLILDAAKPTRSERSSRASKRSRRS</sequence>
<evidence type="ECO:0000256" key="1">
    <source>
        <dbReference type="SAM" id="MobiDB-lite"/>
    </source>
</evidence>
<feature type="compositionally biased region" description="Low complexity" evidence="1">
    <location>
        <begin position="231"/>
        <end position="252"/>
    </location>
</feature>
<gene>
    <name evidence="2" type="ORF">AAF712_007591</name>
</gene>
<accession>A0ABR2ZUM0</accession>
<name>A0ABR2ZUM0_9AGAR</name>
<proteinExistence type="predicted"/>
<evidence type="ECO:0000313" key="2">
    <source>
        <dbReference type="EMBL" id="KAL0065385.1"/>
    </source>
</evidence>
<feature type="region of interest" description="Disordered" evidence="1">
    <location>
        <begin position="230"/>
        <end position="301"/>
    </location>
</feature>
<reference evidence="2 3" key="1">
    <citation type="submission" date="2024-05" db="EMBL/GenBank/DDBJ databases">
        <title>A draft genome resource for the thread blight pathogen Marasmius tenuissimus strain MS-2.</title>
        <authorList>
            <person name="Yulfo-Soto G.E."/>
            <person name="Baruah I.K."/>
            <person name="Amoako-Attah I."/>
            <person name="Bukari Y."/>
            <person name="Meinhardt L.W."/>
            <person name="Bailey B.A."/>
            <person name="Cohen S.P."/>
        </authorList>
    </citation>
    <scope>NUCLEOTIDE SEQUENCE [LARGE SCALE GENOMIC DNA]</scope>
    <source>
        <strain evidence="2 3">MS-2</strain>
    </source>
</reference>
<protein>
    <recommendedName>
        <fullName evidence="4">Transposase</fullName>
    </recommendedName>
</protein>